<dbReference type="Pfam" id="PF03994">
    <property type="entry name" value="DUF350"/>
    <property type="match status" value="1"/>
</dbReference>
<organism evidence="9 11">
    <name type="scientific">Jannaschia seohaensis</name>
    <dbReference type="NCBI Taxonomy" id="475081"/>
    <lineage>
        <taxon>Bacteria</taxon>
        <taxon>Pseudomonadati</taxon>
        <taxon>Pseudomonadota</taxon>
        <taxon>Alphaproteobacteria</taxon>
        <taxon>Rhodobacterales</taxon>
        <taxon>Roseobacteraceae</taxon>
        <taxon>Jannaschia</taxon>
    </lineage>
</organism>
<dbReference type="OrthoDB" id="7659179at2"/>
<evidence type="ECO:0000256" key="4">
    <source>
        <dbReference type="ARBA" id="ARBA00022692"/>
    </source>
</evidence>
<evidence type="ECO:0000313" key="11">
    <source>
        <dbReference type="Proteomes" id="UP000251571"/>
    </source>
</evidence>
<evidence type="ECO:0000313" key="9">
    <source>
        <dbReference type="EMBL" id="SSA46813.1"/>
    </source>
</evidence>
<evidence type="ECO:0000256" key="3">
    <source>
        <dbReference type="ARBA" id="ARBA00022475"/>
    </source>
</evidence>
<dbReference type="Proteomes" id="UP000251571">
    <property type="component" value="Unassembled WGS sequence"/>
</dbReference>
<evidence type="ECO:0000313" key="10">
    <source>
        <dbReference type="Proteomes" id="UP000245839"/>
    </source>
</evidence>
<feature type="transmembrane region" description="Helical" evidence="7">
    <location>
        <begin position="53"/>
        <end position="72"/>
    </location>
</feature>
<dbReference type="EMBL" id="QGDJ01000005">
    <property type="protein sequence ID" value="PWJ18288.1"/>
    <property type="molecule type" value="Genomic_DNA"/>
</dbReference>
<evidence type="ECO:0000256" key="6">
    <source>
        <dbReference type="ARBA" id="ARBA00023136"/>
    </source>
</evidence>
<dbReference type="Proteomes" id="UP000245839">
    <property type="component" value="Unassembled WGS sequence"/>
</dbReference>
<keyword evidence="5 7" id="KW-1133">Transmembrane helix</keyword>
<sequence>MAAFENLVFAEIVGTIFYTFFGLVLLLACWWLIEAVTPFSLRRELEEDQNMAIAVVMGSMFLALAIIIAAVIQT</sequence>
<comment type="similarity">
    <text evidence="2">Belongs to the UPF0719 family.</text>
</comment>
<keyword evidence="10" id="KW-1185">Reference proteome</keyword>
<dbReference type="AlphaFoldDB" id="A0A2Y9C7U5"/>
<reference evidence="9 11" key="1">
    <citation type="submission" date="2016-10" db="EMBL/GenBank/DDBJ databases">
        <authorList>
            <person name="Cai Z."/>
        </authorList>
    </citation>
    <scope>NUCLEOTIDE SEQUENCE [LARGE SCALE GENOMIC DNA]</scope>
    <source>
        <strain evidence="9 11">DSM 25227</strain>
    </source>
</reference>
<keyword evidence="4 7" id="KW-0812">Transmembrane</keyword>
<proteinExistence type="inferred from homology"/>
<evidence type="ECO:0000256" key="7">
    <source>
        <dbReference type="SAM" id="Phobius"/>
    </source>
</evidence>
<evidence type="ECO:0000256" key="2">
    <source>
        <dbReference type="ARBA" id="ARBA00005779"/>
    </source>
</evidence>
<gene>
    <name evidence="8" type="ORF">BCF38_105276</name>
    <name evidence="9" type="ORF">SAMN05421539_105276</name>
</gene>
<evidence type="ECO:0000313" key="8">
    <source>
        <dbReference type="EMBL" id="PWJ18288.1"/>
    </source>
</evidence>
<dbReference type="EMBL" id="UETC01000005">
    <property type="protein sequence ID" value="SSA46813.1"/>
    <property type="molecule type" value="Genomic_DNA"/>
</dbReference>
<keyword evidence="3" id="KW-1003">Cell membrane</keyword>
<dbReference type="InterPro" id="IPR007140">
    <property type="entry name" value="DUF350"/>
</dbReference>
<accession>A0A2Y9C7U5</accession>
<comment type="subcellular location">
    <subcellularLocation>
        <location evidence="1">Cell membrane</location>
        <topology evidence="1">Multi-pass membrane protein</topology>
    </subcellularLocation>
</comment>
<evidence type="ECO:0000256" key="1">
    <source>
        <dbReference type="ARBA" id="ARBA00004651"/>
    </source>
</evidence>
<reference evidence="8 10" key="2">
    <citation type="submission" date="2018-03" db="EMBL/GenBank/DDBJ databases">
        <title>Genomic Encyclopedia of Archaeal and Bacterial Type Strains, Phase II (KMG-II): from individual species to whole genera.</title>
        <authorList>
            <person name="Goeker M."/>
        </authorList>
    </citation>
    <scope>NUCLEOTIDE SEQUENCE [LARGE SCALE GENOMIC DNA]</scope>
    <source>
        <strain evidence="8 10">DSM 25227</strain>
    </source>
</reference>
<keyword evidence="6 7" id="KW-0472">Membrane</keyword>
<evidence type="ECO:0000256" key="5">
    <source>
        <dbReference type="ARBA" id="ARBA00022989"/>
    </source>
</evidence>
<dbReference type="GO" id="GO:0005886">
    <property type="term" value="C:plasma membrane"/>
    <property type="evidence" value="ECO:0007669"/>
    <property type="project" value="UniProtKB-SubCell"/>
</dbReference>
<dbReference type="RefSeq" id="WP_109564752.1">
    <property type="nucleotide sequence ID" value="NZ_QGDJ01000005.1"/>
</dbReference>
<protein>
    <submittedName>
        <fullName evidence="8">Uncharacterized protein DUF350</fullName>
    </submittedName>
</protein>
<feature type="transmembrane region" description="Helical" evidence="7">
    <location>
        <begin position="12"/>
        <end position="33"/>
    </location>
</feature>
<name>A0A2Y9C7U5_9RHOB</name>